<evidence type="ECO:0000313" key="1">
    <source>
        <dbReference type="EMBL" id="KAF5398109.1"/>
    </source>
</evidence>
<dbReference type="OrthoDB" id="6231473at2759"/>
<evidence type="ECO:0000313" key="2">
    <source>
        <dbReference type="Proteomes" id="UP000748531"/>
    </source>
</evidence>
<keyword evidence="2" id="KW-1185">Reference proteome</keyword>
<dbReference type="AlphaFoldDB" id="A0A8J4WFF9"/>
<comment type="caution">
    <text evidence="1">The sequence shown here is derived from an EMBL/GenBank/DDBJ whole genome shotgun (WGS) entry which is preliminary data.</text>
</comment>
<accession>A0A8J4WFF9</accession>
<name>A0A8J4WFF9_9TREM</name>
<proteinExistence type="predicted"/>
<sequence>MPSTTLVQKCKSCSHVDQAVINVNRVNLRTSTNSLLSADKRQTIPNSSCVIGSRSRKWKSAGCVVTRYSEQSLMSLLDSQGANEACRSKLYRHFGFGTGAEGSEWHKSGPWLKIQYHLVNIILGKMDYDVTETMHNIRLLAGSSLETHIPAYCERNVFPKTMYNLRQPLQTLQGSQLLEKLGEVWHKFFTVTVPTISLIFSILPK</sequence>
<dbReference type="EMBL" id="LUCH01005404">
    <property type="protein sequence ID" value="KAF5398109.1"/>
    <property type="molecule type" value="Genomic_DNA"/>
</dbReference>
<organism evidence="1 2">
    <name type="scientific">Paragonimus heterotremus</name>
    <dbReference type="NCBI Taxonomy" id="100268"/>
    <lineage>
        <taxon>Eukaryota</taxon>
        <taxon>Metazoa</taxon>
        <taxon>Spiralia</taxon>
        <taxon>Lophotrochozoa</taxon>
        <taxon>Platyhelminthes</taxon>
        <taxon>Trematoda</taxon>
        <taxon>Digenea</taxon>
        <taxon>Plagiorchiida</taxon>
        <taxon>Troglotremata</taxon>
        <taxon>Troglotrematidae</taxon>
        <taxon>Paragonimus</taxon>
    </lineage>
</organism>
<gene>
    <name evidence="1" type="ORF">PHET_08195</name>
</gene>
<protein>
    <submittedName>
        <fullName evidence="1">Uncharacterized protein</fullName>
    </submittedName>
</protein>
<reference evidence="1" key="1">
    <citation type="submission" date="2019-05" db="EMBL/GenBank/DDBJ databases">
        <title>Annotation for the trematode Paragonimus heterotremus.</title>
        <authorList>
            <person name="Choi Y.-J."/>
        </authorList>
    </citation>
    <scope>NUCLEOTIDE SEQUENCE</scope>
    <source>
        <strain evidence="1">LC</strain>
    </source>
</reference>
<dbReference type="Proteomes" id="UP000748531">
    <property type="component" value="Unassembled WGS sequence"/>
</dbReference>